<gene>
    <name evidence="1" type="ORF">WS90_30940</name>
</gene>
<accession>A0A104AJV2</accession>
<organism evidence="1 2">
    <name type="scientific">Burkholderia cepacia</name>
    <name type="common">Pseudomonas cepacia</name>
    <dbReference type="NCBI Taxonomy" id="292"/>
    <lineage>
        <taxon>Bacteria</taxon>
        <taxon>Pseudomonadati</taxon>
        <taxon>Pseudomonadota</taxon>
        <taxon>Betaproteobacteria</taxon>
        <taxon>Burkholderiales</taxon>
        <taxon>Burkholderiaceae</taxon>
        <taxon>Burkholderia</taxon>
        <taxon>Burkholderia cepacia complex</taxon>
    </lineage>
</organism>
<reference evidence="1 2" key="1">
    <citation type="submission" date="2015-11" db="EMBL/GenBank/DDBJ databases">
        <title>Expanding the genomic diversity of Burkholderia species for the development of highly accurate diagnostics.</title>
        <authorList>
            <person name="Sahl J."/>
            <person name="Keim P."/>
            <person name="Wagner D."/>
        </authorList>
    </citation>
    <scope>NUCLEOTIDE SEQUENCE [LARGE SCALE GENOMIC DNA]</scope>
    <source>
        <strain evidence="1 2">MSMB1302</strain>
    </source>
</reference>
<dbReference type="SUPFAM" id="SSF53686">
    <property type="entry name" value="Tryptophan synthase beta subunit-like PLP-dependent enzymes"/>
    <property type="match status" value="1"/>
</dbReference>
<evidence type="ECO:0000313" key="2">
    <source>
        <dbReference type="Proteomes" id="UP000069001"/>
    </source>
</evidence>
<name>A0A104AJV2_BURCE</name>
<dbReference type="Proteomes" id="UP000069001">
    <property type="component" value="Unassembled WGS sequence"/>
</dbReference>
<sequence>MSKVNSEERARMMRALGAEVMRVDQLADAVPAQVSQGDLELVDREAQRIEAERDAFRADQFYRDGN</sequence>
<proteinExistence type="predicted"/>
<dbReference type="Gene3D" id="3.40.50.1100">
    <property type="match status" value="1"/>
</dbReference>
<comment type="caution">
    <text evidence="1">The sequence shown here is derived from an EMBL/GenBank/DDBJ whole genome shotgun (WGS) entry which is preliminary data.</text>
</comment>
<dbReference type="EMBL" id="LOYH01000093">
    <property type="protein sequence ID" value="KVK74409.1"/>
    <property type="molecule type" value="Genomic_DNA"/>
</dbReference>
<evidence type="ECO:0000313" key="1">
    <source>
        <dbReference type="EMBL" id="KVK74409.1"/>
    </source>
</evidence>
<dbReference type="RefSeq" id="WP_059665879.1">
    <property type="nucleotide sequence ID" value="NZ_LOYH01000093.1"/>
</dbReference>
<dbReference type="AlphaFoldDB" id="A0A104AJV2"/>
<protein>
    <submittedName>
        <fullName evidence="1">Uncharacterized protein</fullName>
    </submittedName>
</protein>
<dbReference type="InterPro" id="IPR036052">
    <property type="entry name" value="TrpB-like_PALP_sf"/>
</dbReference>